<dbReference type="InterPro" id="IPR004365">
    <property type="entry name" value="NA-bd_OB_tRNA"/>
</dbReference>
<dbReference type="GO" id="GO:0000049">
    <property type="term" value="F:tRNA binding"/>
    <property type="evidence" value="ECO:0000318"/>
    <property type="project" value="GO_Central"/>
</dbReference>
<reference evidence="16" key="2">
    <citation type="submission" date="2025-08" db="UniProtKB">
        <authorList>
            <consortium name="RefSeq"/>
        </authorList>
    </citation>
    <scope>IDENTIFICATION</scope>
</reference>
<dbReference type="SUPFAM" id="SSF50249">
    <property type="entry name" value="Nucleic acid-binding proteins"/>
    <property type="match status" value="1"/>
</dbReference>
<dbReference type="KEGG" id="ghi:107937050"/>
<evidence type="ECO:0000259" key="14">
    <source>
        <dbReference type="PROSITE" id="PS50862"/>
    </source>
</evidence>
<evidence type="ECO:0000256" key="3">
    <source>
        <dbReference type="ARBA" id="ARBA00013166"/>
    </source>
</evidence>
<dbReference type="InterPro" id="IPR012340">
    <property type="entry name" value="NA-bd_OB-fold"/>
</dbReference>
<evidence type="ECO:0000256" key="2">
    <source>
        <dbReference type="ARBA" id="ARBA00008226"/>
    </source>
</evidence>
<dbReference type="InterPro" id="IPR002313">
    <property type="entry name" value="Lys-tRNA-ligase_II"/>
</dbReference>
<comment type="subcellular location">
    <subcellularLocation>
        <location evidence="1">Cytoplasm</location>
    </subcellularLocation>
</comment>
<dbReference type="NCBIfam" id="NF001756">
    <property type="entry name" value="PRK00484.1"/>
    <property type="match status" value="1"/>
</dbReference>
<dbReference type="FunFam" id="3.30.930.10:FF:000238">
    <property type="entry name" value="Lysine--tRNA ligase"/>
    <property type="match status" value="1"/>
</dbReference>
<keyword evidence="6" id="KW-0547">Nucleotide-binding</keyword>
<keyword evidence="8" id="KW-0648">Protein biosynthesis</keyword>
<keyword evidence="4" id="KW-0963">Cytoplasm</keyword>
<dbReference type="NCBIfam" id="TIGR00499">
    <property type="entry name" value="lysS_bact"/>
    <property type="match status" value="1"/>
</dbReference>
<evidence type="ECO:0000256" key="9">
    <source>
        <dbReference type="ARBA" id="ARBA00023146"/>
    </source>
</evidence>
<evidence type="ECO:0000256" key="12">
    <source>
        <dbReference type="RuleBase" id="RU003748"/>
    </source>
</evidence>
<dbReference type="Pfam" id="PF01336">
    <property type="entry name" value="tRNA_anti-codon"/>
    <property type="match status" value="1"/>
</dbReference>
<feature type="compositionally biased region" description="Polar residues" evidence="13">
    <location>
        <begin position="46"/>
        <end position="66"/>
    </location>
</feature>
<dbReference type="InterPro" id="IPR044136">
    <property type="entry name" value="Lys-tRNA-ligase_II_N"/>
</dbReference>
<dbReference type="GO" id="GO:0005829">
    <property type="term" value="C:cytosol"/>
    <property type="evidence" value="ECO:0007669"/>
    <property type="project" value="TreeGrafter"/>
</dbReference>
<dbReference type="Gene3D" id="3.30.930.10">
    <property type="entry name" value="Bira Bifunctional Protein, Domain 2"/>
    <property type="match status" value="1"/>
</dbReference>
<dbReference type="STRING" id="3635.A0A1U8MIG7"/>
<dbReference type="InterPro" id="IPR018149">
    <property type="entry name" value="Lys-tRNA-synth_II_C"/>
</dbReference>
<dbReference type="EC" id="6.1.1.6" evidence="3 12"/>
<dbReference type="InterPro" id="IPR034762">
    <property type="entry name" value="Lys-tRNA-ligase_II_bac/euk"/>
</dbReference>
<comment type="catalytic activity">
    <reaction evidence="11 12">
        <text>tRNA(Lys) + L-lysine + ATP = L-lysyl-tRNA(Lys) + AMP + diphosphate</text>
        <dbReference type="Rhea" id="RHEA:20792"/>
        <dbReference type="Rhea" id="RHEA-COMP:9696"/>
        <dbReference type="Rhea" id="RHEA-COMP:9697"/>
        <dbReference type="ChEBI" id="CHEBI:30616"/>
        <dbReference type="ChEBI" id="CHEBI:32551"/>
        <dbReference type="ChEBI" id="CHEBI:33019"/>
        <dbReference type="ChEBI" id="CHEBI:78442"/>
        <dbReference type="ChEBI" id="CHEBI:78529"/>
        <dbReference type="ChEBI" id="CHEBI:456215"/>
        <dbReference type="EC" id="6.1.1.6"/>
    </reaction>
</comment>
<evidence type="ECO:0000313" key="16">
    <source>
        <dbReference type="RefSeq" id="XP_016725349.1"/>
    </source>
</evidence>
<evidence type="ECO:0000256" key="6">
    <source>
        <dbReference type="ARBA" id="ARBA00022741"/>
    </source>
</evidence>
<comment type="similarity">
    <text evidence="2">Belongs to the class-II aminoacyl-tRNA synthetase family.</text>
</comment>
<dbReference type="SUPFAM" id="SSF55681">
    <property type="entry name" value="Class II aaRS and biotin synthetases"/>
    <property type="match status" value="1"/>
</dbReference>
<dbReference type="PIRSF" id="PIRSF039101">
    <property type="entry name" value="LysRS2"/>
    <property type="match status" value="1"/>
</dbReference>
<dbReference type="AlphaFoldDB" id="A0A1U8MIG7"/>
<name>A0A1U8MIG7_GOSHI</name>
<dbReference type="RefSeq" id="XP_016725349.1">
    <property type="nucleotide sequence ID" value="XM_016869860.2"/>
</dbReference>
<evidence type="ECO:0000256" key="7">
    <source>
        <dbReference type="ARBA" id="ARBA00022840"/>
    </source>
</evidence>
<dbReference type="PANTHER" id="PTHR42918">
    <property type="entry name" value="LYSYL-TRNA SYNTHETASE"/>
    <property type="match status" value="1"/>
</dbReference>
<dbReference type="InterPro" id="IPR006195">
    <property type="entry name" value="aa-tRNA-synth_II"/>
</dbReference>
<feature type="region of interest" description="Disordered" evidence="13">
    <location>
        <begin position="211"/>
        <end position="240"/>
    </location>
</feature>
<organism evidence="15 16">
    <name type="scientific">Gossypium hirsutum</name>
    <name type="common">Upland cotton</name>
    <name type="synonym">Gossypium mexicanum</name>
    <dbReference type="NCBI Taxonomy" id="3635"/>
    <lineage>
        <taxon>Eukaryota</taxon>
        <taxon>Viridiplantae</taxon>
        <taxon>Streptophyta</taxon>
        <taxon>Embryophyta</taxon>
        <taxon>Tracheophyta</taxon>
        <taxon>Spermatophyta</taxon>
        <taxon>Magnoliopsida</taxon>
        <taxon>eudicotyledons</taxon>
        <taxon>Gunneridae</taxon>
        <taxon>Pentapetalae</taxon>
        <taxon>rosids</taxon>
        <taxon>malvids</taxon>
        <taxon>Malvales</taxon>
        <taxon>Malvaceae</taxon>
        <taxon>Malvoideae</taxon>
        <taxon>Gossypium</taxon>
    </lineage>
</organism>
<protein>
    <recommendedName>
        <fullName evidence="3 12">Lysine--tRNA ligase</fullName>
        <ecNumber evidence="3 12">6.1.1.6</ecNumber>
    </recommendedName>
    <alternativeName>
        <fullName evidence="10 12">Lysyl-tRNA synthetase</fullName>
    </alternativeName>
</protein>
<dbReference type="GO" id="GO:0004824">
    <property type="term" value="F:lysine-tRNA ligase activity"/>
    <property type="evidence" value="ECO:0000318"/>
    <property type="project" value="GO_Central"/>
</dbReference>
<feature type="compositionally biased region" description="Polar residues" evidence="13">
    <location>
        <begin position="227"/>
        <end position="239"/>
    </location>
</feature>
<dbReference type="GO" id="GO:0006430">
    <property type="term" value="P:lysyl-tRNA aminoacylation"/>
    <property type="evidence" value="ECO:0000318"/>
    <property type="project" value="GO_Central"/>
</dbReference>
<dbReference type="FunFam" id="2.40.50.140:FF:000050">
    <property type="entry name" value="Lysine--tRNA ligase"/>
    <property type="match status" value="1"/>
</dbReference>
<reference evidence="15" key="1">
    <citation type="journal article" date="2020" name="Nat. Genet.">
        <title>Genomic diversifications of five Gossypium allopolyploid species and their impact on cotton improvement.</title>
        <authorList>
            <person name="Chen Z.J."/>
            <person name="Sreedasyam A."/>
            <person name="Ando A."/>
            <person name="Song Q."/>
            <person name="De Santiago L.M."/>
            <person name="Hulse-Kemp A.M."/>
            <person name="Ding M."/>
            <person name="Ye W."/>
            <person name="Kirkbride R.C."/>
            <person name="Jenkins J."/>
            <person name="Plott C."/>
            <person name="Lovell J."/>
            <person name="Lin Y.M."/>
            <person name="Vaughn R."/>
            <person name="Liu B."/>
            <person name="Simpson S."/>
            <person name="Scheffler B.E."/>
            <person name="Wen L."/>
            <person name="Saski C.A."/>
            <person name="Grover C.E."/>
            <person name="Hu G."/>
            <person name="Conover J.L."/>
            <person name="Carlson J.W."/>
            <person name="Shu S."/>
            <person name="Boston L.B."/>
            <person name="Williams M."/>
            <person name="Peterson D.G."/>
            <person name="McGee K."/>
            <person name="Jones D.C."/>
            <person name="Wendel J.F."/>
            <person name="Stelly D.M."/>
            <person name="Grimwood J."/>
            <person name="Schmutz J."/>
        </authorList>
    </citation>
    <scope>NUCLEOTIDE SEQUENCE [LARGE SCALE GENOMIC DNA]</scope>
    <source>
        <strain evidence="15">cv. TM-1</strain>
    </source>
</reference>
<dbReference type="InterPro" id="IPR045864">
    <property type="entry name" value="aa-tRNA-synth_II/BPL/LPL"/>
</dbReference>
<evidence type="ECO:0000256" key="5">
    <source>
        <dbReference type="ARBA" id="ARBA00022598"/>
    </source>
</evidence>
<dbReference type="PROSITE" id="PS50862">
    <property type="entry name" value="AA_TRNA_LIGASE_II"/>
    <property type="match status" value="1"/>
</dbReference>
<accession>A0A1U8MIG7</accession>
<gene>
    <name evidence="16" type="primary">LOC107937050</name>
</gene>
<evidence type="ECO:0000256" key="13">
    <source>
        <dbReference type="SAM" id="MobiDB-lite"/>
    </source>
</evidence>
<dbReference type="Pfam" id="PF00152">
    <property type="entry name" value="tRNA-synt_2"/>
    <property type="match status" value="1"/>
</dbReference>
<sequence>MQLSMDSFVSEPGPASSETLSNNALKRERRARERQVREEEKKKVTTNKTPENQRQQVANNDTMDPSQFLSNRIKSLALLKESGVNPYPHKFDISMSITEFIDKYRSLHVGEHVENTEISLAGRILNKRSSSSKLYFYDLHGNGAKIQVMADARHSNMDENEFCKYHSGVKRGDIVGICGFPGKSQRGELSIFPRSLVVLTPCLHMLPRHTVTSNSDEAQSKKKTRNHSWTPGITRNPETNILRDQETRYRQRYLDLMLNSEVQKIFRTRAKIISYSRDFLDNLGFIEVETPAMTMTAGGAAARPFITHHNELNMKLYMRISPELYLKKLVVGGLDRVYEIGKVFRNEGMDLTHLPEFTMFEFYMAYADYNDLMGIIEKLLSGMVKEMTGSHKIKYHGNGFDSEPVEIDFTPPFRRIDLIEEIESRANLSIPKDLSSETANKFLLEACEKFDVKCLAPHTTTRLLDKLVGHFLEETCINPTFIINHPEIMSPLAKWHRSKPGLTERFELFVNKKELCNAYTELNDPQVQRQRFAEQLKDRQLGDDEAMVLDESFCSCLEYGLPPTAGLGMGIDRLAMLLTDSPNVKEVILFPAMKPQD</sequence>
<dbReference type="GeneID" id="107937050"/>
<feature type="region of interest" description="Disordered" evidence="13">
    <location>
        <begin position="1"/>
        <end position="66"/>
    </location>
</feature>
<dbReference type="GO" id="GO:0005737">
    <property type="term" value="C:cytoplasm"/>
    <property type="evidence" value="ECO:0000318"/>
    <property type="project" value="GO_Central"/>
</dbReference>
<dbReference type="Gene3D" id="2.40.50.140">
    <property type="entry name" value="Nucleic acid-binding proteins"/>
    <property type="match status" value="1"/>
</dbReference>
<dbReference type="Proteomes" id="UP000818029">
    <property type="component" value="Chromosome A09"/>
</dbReference>
<keyword evidence="15" id="KW-1185">Reference proteome</keyword>
<dbReference type="CDD" id="cd00775">
    <property type="entry name" value="LysRS_core"/>
    <property type="match status" value="1"/>
</dbReference>
<keyword evidence="9" id="KW-0030">Aminoacyl-tRNA synthetase</keyword>
<dbReference type="HAMAP" id="MF_00252">
    <property type="entry name" value="Lys_tRNA_synth_class2"/>
    <property type="match status" value="1"/>
</dbReference>
<evidence type="ECO:0000256" key="10">
    <source>
        <dbReference type="ARBA" id="ARBA00030563"/>
    </source>
</evidence>
<keyword evidence="7" id="KW-0067">ATP-binding</keyword>
<evidence type="ECO:0000256" key="1">
    <source>
        <dbReference type="ARBA" id="ARBA00004496"/>
    </source>
</evidence>
<dbReference type="CDD" id="cd04322">
    <property type="entry name" value="LysRS_N"/>
    <property type="match status" value="1"/>
</dbReference>
<dbReference type="PANTHER" id="PTHR42918:SF12">
    <property type="entry name" value="LYSINE--TRNA LIGASE"/>
    <property type="match status" value="1"/>
</dbReference>
<keyword evidence="5 16" id="KW-0436">Ligase</keyword>
<evidence type="ECO:0000256" key="8">
    <source>
        <dbReference type="ARBA" id="ARBA00022917"/>
    </source>
</evidence>
<proteinExistence type="inferred from homology"/>
<feature type="domain" description="Aminoacyl-transfer RNA synthetases class-II family profile" evidence="14">
    <location>
        <begin position="266"/>
        <end position="595"/>
    </location>
</feature>
<dbReference type="InterPro" id="IPR004364">
    <property type="entry name" value="Aa-tRNA-synt_II"/>
</dbReference>
<evidence type="ECO:0000256" key="4">
    <source>
        <dbReference type="ARBA" id="ARBA00022490"/>
    </source>
</evidence>
<feature type="compositionally biased region" description="Basic and acidic residues" evidence="13">
    <location>
        <begin position="30"/>
        <end position="43"/>
    </location>
</feature>
<evidence type="ECO:0000256" key="11">
    <source>
        <dbReference type="ARBA" id="ARBA00048573"/>
    </source>
</evidence>
<dbReference type="OrthoDB" id="21243at2759"/>
<dbReference type="PaxDb" id="3635-A0A1U8MIG7"/>
<dbReference type="GO" id="GO:0005524">
    <property type="term" value="F:ATP binding"/>
    <property type="evidence" value="ECO:0007669"/>
    <property type="project" value="UniProtKB-KW"/>
</dbReference>
<dbReference type="SMR" id="A0A1U8MIG7"/>
<dbReference type="PRINTS" id="PR00982">
    <property type="entry name" value="TRNASYNTHLYS"/>
</dbReference>
<evidence type="ECO:0000313" key="15">
    <source>
        <dbReference type="Proteomes" id="UP000818029"/>
    </source>
</evidence>